<evidence type="ECO:0000256" key="2">
    <source>
        <dbReference type="ARBA" id="ARBA00022448"/>
    </source>
</evidence>
<dbReference type="SUPFAM" id="SSF161098">
    <property type="entry name" value="MetI-like"/>
    <property type="match status" value="1"/>
</dbReference>
<dbReference type="KEGG" id="acel:acsn021_42360"/>
<feature type="transmembrane region" description="Helical" evidence="7">
    <location>
        <begin position="253"/>
        <end position="271"/>
    </location>
</feature>
<evidence type="ECO:0000256" key="3">
    <source>
        <dbReference type="ARBA" id="ARBA00022475"/>
    </source>
</evidence>
<dbReference type="GO" id="GO:0055085">
    <property type="term" value="P:transmembrane transport"/>
    <property type="evidence" value="ECO:0007669"/>
    <property type="project" value="InterPro"/>
</dbReference>
<keyword evidence="4 7" id="KW-0812">Transmembrane</keyword>
<dbReference type="GO" id="GO:0005886">
    <property type="term" value="C:plasma membrane"/>
    <property type="evidence" value="ECO:0007669"/>
    <property type="project" value="UniProtKB-SubCell"/>
</dbReference>
<feature type="transmembrane region" description="Helical" evidence="7">
    <location>
        <begin position="20"/>
        <end position="39"/>
    </location>
</feature>
<evidence type="ECO:0000256" key="6">
    <source>
        <dbReference type="ARBA" id="ARBA00023136"/>
    </source>
</evidence>
<keyword evidence="3" id="KW-1003">Cell membrane</keyword>
<sequence length="286" mass="32227">MTEKEKRELSSLRIRRIFGYIFLILLTVVCLFSFYILLINSTRNHVDIQKGFSPLPGKGFARNFNNLMDNPNLPVFRGLLNSFIIAASSAVLTTYFSSLTAYAIHAYDFKGKKAIFTFILVIMMVPTQVSALGFVSLMREWKLINTYVPLIVPAIAAPIVFFYLKQYMESSLPMEIIEAARIDGSPEFRAFNTIILPIMKPAIAVQAIFSFTASWNNYFIPSLILDKKDMKTLPILIAQLRSADFLKFDLGQVYMLIALSIFPVIIVYLFLSKSIVQGVALGSVKG</sequence>
<dbReference type="AlphaFoldDB" id="A0A6S6R982"/>
<comment type="similarity">
    <text evidence="7">Belongs to the binding-protein-dependent transport system permease family.</text>
</comment>
<comment type="subcellular location">
    <subcellularLocation>
        <location evidence="1 7">Cell membrane</location>
        <topology evidence="1 7">Multi-pass membrane protein</topology>
    </subcellularLocation>
</comment>
<evidence type="ECO:0000256" key="1">
    <source>
        <dbReference type="ARBA" id="ARBA00004651"/>
    </source>
</evidence>
<dbReference type="InterPro" id="IPR000515">
    <property type="entry name" value="MetI-like"/>
</dbReference>
<reference evidence="8 9" key="1">
    <citation type="journal article" date="2016" name="Int. J. Syst. Evol. Microbiol.">
        <title>Descriptions of Anaerotaenia torta gen. nov., sp. nov. and Anaerocolumna cellulosilytica gen. nov., sp. nov. isolated from a methanogenic reactor of cattle waste.</title>
        <authorList>
            <person name="Uek A."/>
            <person name="Ohtaki Y."/>
            <person name="Kaku N."/>
            <person name="Ueki K."/>
        </authorList>
    </citation>
    <scope>NUCLEOTIDE SEQUENCE [LARGE SCALE GENOMIC DNA]</scope>
    <source>
        <strain evidence="8 9">SN021</strain>
    </source>
</reference>
<evidence type="ECO:0000256" key="4">
    <source>
        <dbReference type="ARBA" id="ARBA00022692"/>
    </source>
</evidence>
<keyword evidence="9" id="KW-1185">Reference proteome</keyword>
<keyword evidence="2 7" id="KW-0813">Transport</keyword>
<keyword evidence="5 7" id="KW-1133">Transmembrane helix</keyword>
<dbReference type="InterPro" id="IPR035906">
    <property type="entry name" value="MetI-like_sf"/>
</dbReference>
<protein>
    <submittedName>
        <fullName evidence="8">L-arabinose transport system permease protein AraQ</fullName>
    </submittedName>
</protein>
<dbReference type="Gene3D" id="1.10.3720.10">
    <property type="entry name" value="MetI-like"/>
    <property type="match status" value="1"/>
</dbReference>
<name>A0A6S6R982_9FIRM</name>
<dbReference type="RefSeq" id="WP_184092000.1">
    <property type="nucleotide sequence ID" value="NZ_AP023367.1"/>
</dbReference>
<dbReference type="Pfam" id="PF00528">
    <property type="entry name" value="BPD_transp_1"/>
    <property type="match status" value="1"/>
</dbReference>
<gene>
    <name evidence="8" type="primary">araQ_2</name>
    <name evidence="8" type="ORF">acsn021_42360</name>
</gene>
<feature type="transmembrane region" description="Helical" evidence="7">
    <location>
        <begin position="116"/>
        <end position="138"/>
    </location>
</feature>
<evidence type="ECO:0000313" key="8">
    <source>
        <dbReference type="EMBL" id="BCJ96667.1"/>
    </source>
</evidence>
<feature type="transmembrane region" description="Helical" evidence="7">
    <location>
        <begin position="144"/>
        <end position="164"/>
    </location>
</feature>
<proteinExistence type="inferred from homology"/>
<dbReference type="PANTHER" id="PTHR43744">
    <property type="entry name" value="ABC TRANSPORTER PERMEASE PROTEIN MG189-RELATED-RELATED"/>
    <property type="match status" value="1"/>
</dbReference>
<accession>A0A6S6R982</accession>
<evidence type="ECO:0000256" key="7">
    <source>
        <dbReference type="RuleBase" id="RU363032"/>
    </source>
</evidence>
<dbReference type="CDD" id="cd06261">
    <property type="entry name" value="TM_PBP2"/>
    <property type="match status" value="1"/>
</dbReference>
<dbReference type="EMBL" id="AP023367">
    <property type="protein sequence ID" value="BCJ96667.1"/>
    <property type="molecule type" value="Genomic_DNA"/>
</dbReference>
<keyword evidence="6 7" id="KW-0472">Membrane</keyword>
<dbReference type="Proteomes" id="UP000515561">
    <property type="component" value="Chromosome"/>
</dbReference>
<dbReference type="PROSITE" id="PS50928">
    <property type="entry name" value="ABC_TM1"/>
    <property type="match status" value="1"/>
</dbReference>
<evidence type="ECO:0000256" key="5">
    <source>
        <dbReference type="ARBA" id="ARBA00022989"/>
    </source>
</evidence>
<evidence type="ECO:0000313" key="9">
    <source>
        <dbReference type="Proteomes" id="UP000515561"/>
    </source>
</evidence>
<dbReference type="PANTHER" id="PTHR43744:SF2">
    <property type="entry name" value="ARABINOOLIGOSACCHARIDES TRANSPORT SYSTEM PERMEASE PROTEIN ARAQ"/>
    <property type="match status" value="1"/>
</dbReference>
<feature type="transmembrane region" description="Helical" evidence="7">
    <location>
        <begin position="83"/>
        <end position="104"/>
    </location>
</feature>
<organism evidence="8 9">
    <name type="scientific">Anaerocolumna cellulosilytica</name>
    <dbReference type="NCBI Taxonomy" id="433286"/>
    <lineage>
        <taxon>Bacteria</taxon>
        <taxon>Bacillati</taxon>
        <taxon>Bacillota</taxon>
        <taxon>Clostridia</taxon>
        <taxon>Lachnospirales</taxon>
        <taxon>Lachnospiraceae</taxon>
        <taxon>Anaerocolumna</taxon>
    </lineage>
</organism>